<proteinExistence type="predicted"/>
<comment type="caution">
    <text evidence="2">The sequence shown here is derived from an EMBL/GenBank/DDBJ whole genome shotgun (WGS) entry which is preliminary data.</text>
</comment>
<evidence type="ECO:0000313" key="2">
    <source>
        <dbReference type="EMBL" id="GMF19396.1"/>
    </source>
</evidence>
<feature type="compositionally biased region" description="Basic residues" evidence="1">
    <location>
        <begin position="66"/>
        <end position="75"/>
    </location>
</feature>
<dbReference type="Proteomes" id="UP001165121">
    <property type="component" value="Unassembled WGS sequence"/>
</dbReference>
<feature type="region of interest" description="Disordered" evidence="1">
    <location>
        <begin position="1"/>
        <end position="142"/>
    </location>
</feature>
<feature type="region of interest" description="Disordered" evidence="1">
    <location>
        <begin position="447"/>
        <end position="475"/>
    </location>
</feature>
<feature type="compositionally biased region" description="Low complexity" evidence="1">
    <location>
        <begin position="30"/>
        <end position="49"/>
    </location>
</feature>
<feature type="compositionally biased region" description="Basic and acidic residues" evidence="1">
    <location>
        <begin position="452"/>
        <end position="474"/>
    </location>
</feature>
<protein>
    <submittedName>
        <fullName evidence="2">Unnamed protein product</fullName>
    </submittedName>
</protein>
<feature type="region of interest" description="Disordered" evidence="1">
    <location>
        <begin position="156"/>
        <end position="177"/>
    </location>
</feature>
<keyword evidence="3" id="KW-1185">Reference proteome</keyword>
<name>A0A9W6TUD4_9STRA</name>
<gene>
    <name evidence="2" type="ORF">Pfra01_000201100</name>
</gene>
<reference evidence="2" key="1">
    <citation type="submission" date="2023-04" db="EMBL/GenBank/DDBJ databases">
        <title>Phytophthora fragariaefolia NBRC 109709.</title>
        <authorList>
            <person name="Ichikawa N."/>
            <person name="Sato H."/>
            <person name="Tonouchi N."/>
        </authorList>
    </citation>
    <scope>NUCLEOTIDE SEQUENCE</scope>
    <source>
        <strain evidence="2">NBRC 109709</strain>
    </source>
</reference>
<dbReference type="EMBL" id="BSXT01000157">
    <property type="protein sequence ID" value="GMF19396.1"/>
    <property type="molecule type" value="Genomic_DNA"/>
</dbReference>
<feature type="compositionally biased region" description="Low complexity" evidence="1">
    <location>
        <begin position="9"/>
        <end position="19"/>
    </location>
</feature>
<sequence>MTAQGPAKTADAATTEAGPPTTPPTPTDVPAPDTTTTVDVVDVTTDGAAWTETPARSTTEPPPIRASKRVAKRKVAPVNAETAKKGKKKPVRGAGLPPSQAAVATTTEARATTAKESSPLITMECPGPAAKPTTRQPTGFDLTDFMTSFQPGLATEARLPGQGRVEPSQAAKPPSAEEEVQRLRQELERLRDQVAGVHQSLAVLAKPNDQGELPAASVQQLTSGSFPEHAKKAKGKYHPPQAHVLAATRMFKRLTPTEGKPISPMSFVLGLREAECVGFKMTPAVLMTLFSGRIGSRGLTIFHFREETEHDKLEAGSSDSNFASDFSPSANLPTAATRCRSYDDIRDGIHGLARMDESMWHDHMLMVTERLRVFVSKNKSADPGGLPSRVKLVLLYVNKWLGAALGHVQVDDPTWWGGFSKSIQAIDYASSEWTMSLVNALSQVGPVHPQSRYKDSREHPGTRANQGRREKSVPDDIQALIQSNRRGEEPCLRFLGGVMCHGATRDRCGHPKRIHGWPSTDIPRRLKDWAQDTYARRRGWDQDQKMGPRKARY</sequence>
<evidence type="ECO:0000256" key="1">
    <source>
        <dbReference type="SAM" id="MobiDB-lite"/>
    </source>
</evidence>
<feature type="compositionally biased region" description="Low complexity" evidence="1">
    <location>
        <begin position="101"/>
        <end position="114"/>
    </location>
</feature>
<feature type="compositionally biased region" description="Pro residues" evidence="1">
    <location>
        <begin position="20"/>
        <end position="29"/>
    </location>
</feature>
<accession>A0A9W6TUD4</accession>
<dbReference type="AlphaFoldDB" id="A0A9W6TUD4"/>
<evidence type="ECO:0000313" key="3">
    <source>
        <dbReference type="Proteomes" id="UP001165121"/>
    </source>
</evidence>
<dbReference type="OrthoDB" id="121048at2759"/>
<organism evidence="2 3">
    <name type="scientific">Phytophthora fragariaefolia</name>
    <dbReference type="NCBI Taxonomy" id="1490495"/>
    <lineage>
        <taxon>Eukaryota</taxon>
        <taxon>Sar</taxon>
        <taxon>Stramenopiles</taxon>
        <taxon>Oomycota</taxon>
        <taxon>Peronosporomycetes</taxon>
        <taxon>Peronosporales</taxon>
        <taxon>Peronosporaceae</taxon>
        <taxon>Phytophthora</taxon>
    </lineage>
</organism>